<gene>
    <name evidence="1" type="ORF">HDA41_004275</name>
</gene>
<accession>A0A7W9H6R9</accession>
<dbReference type="Proteomes" id="UP000590647">
    <property type="component" value="Unassembled WGS sequence"/>
</dbReference>
<comment type="caution">
    <text evidence="1">The sequence shown here is derived from an EMBL/GenBank/DDBJ whole genome shotgun (WGS) entry which is preliminary data.</text>
</comment>
<dbReference type="EMBL" id="JACHNE010000001">
    <property type="protein sequence ID" value="MBB5796311.1"/>
    <property type="molecule type" value="Genomic_DNA"/>
</dbReference>
<dbReference type="RefSeq" id="WP_184986155.1">
    <property type="nucleotide sequence ID" value="NZ_JACHNE010000001.1"/>
</dbReference>
<protein>
    <submittedName>
        <fullName evidence="1">Uncharacterized protein</fullName>
    </submittedName>
</protein>
<organism evidence="1 2">
    <name type="scientific">Streptomyces caelestis</name>
    <dbReference type="NCBI Taxonomy" id="36816"/>
    <lineage>
        <taxon>Bacteria</taxon>
        <taxon>Bacillati</taxon>
        <taxon>Actinomycetota</taxon>
        <taxon>Actinomycetes</taxon>
        <taxon>Kitasatosporales</taxon>
        <taxon>Streptomycetaceae</taxon>
        <taxon>Streptomyces</taxon>
    </lineage>
</organism>
<evidence type="ECO:0000313" key="1">
    <source>
        <dbReference type="EMBL" id="MBB5796311.1"/>
    </source>
</evidence>
<reference evidence="1 2" key="1">
    <citation type="submission" date="2020-08" db="EMBL/GenBank/DDBJ databases">
        <title>Sequencing the genomes of 1000 actinobacteria strains.</title>
        <authorList>
            <person name="Klenk H.-P."/>
        </authorList>
    </citation>
    <scope>NUCLEOTIDE SEQUENCE [LARGE SCALE GENOMIC DNA]</scope>
    <source>
        <strain evidence="1 2">DSM 40084</strain>
    </source>
</reference>
<proteinExistence type="predicted"/>
<dbReference type="AlphaFoldDB" id="A0A7W9H6R9"/>
<evidence type="ECO:0000313" key="2">
    <source>
        <dbReference type="Proteomes" id="UP000590647"/>
    </source>
</evidence>
<sequence>MSDYRLWLAAIPQPLSVADARVYWNLKDPTPALTEALAGAAYLYVGSWQETHLSEHPQSGRSPAVRLFDWLFLRGTIDEYQAPVLDPQLRDELNALYRPRPDDLPSESVADHELESFLAGHMAWCLLPEETPPAGL</sequence>
<keyword evidence="2" id="KW-1185">Reference proteome</keyword>
<name>A0A7W9H6R9_9ACTN</name>